<keyword evidence="2" id="KW-0255">Endonuclease</keyword>
<sequence>MGKKFKGCTLERQDSWYKAHRESFEAGRVYEPFLRTDDVPSHGIKSKVPHFRDARRLVHVLSLNELWMYLHLANNPFVIDVYEQYAIPLDASLAIADMLEVKHPVYADTRVPIVQTIDFMARMINPETGEESLKAFPVKQPEDAQKLRTAQKLALQEGYCRLEDIEYELITSDVLRTVHSQNLDTLYRHRELSVFLGRVAKRWLPNFFGALSDDRHARAAHLVERASIATGVNYETGVSIFYNALWHKQISFNWSQYLRLEKAASDLGLGAHAAWYHSARVRTRSEPCCGSRR</sequence>
<dbReference type="Pfam" id="PF08722">
    <property type="entry name" value="Tn7_TnsA-like_N"/>
    <property type="match status" value="1"/>
</dbReference>
<evidence type="ECO:0000259" key="1">
    <source>
        <dbReference type="Pfam" id="PF08722"/>
    </source>
</evidence>
<accession>A0ABW1XNM5</accession>
<keyword evidence="2" id="KW-0378">Hydrolase</keyword>
<dbReference type="CDD" id="cd22362">
    <property type="entry name" value="TnsA_endonuclease-like"/>
    <property type="match status" value="1"/>
</dbReference>
<evidence type="ECO:0000313" key="2">
    <source>
        <dbReference type="EMBL" id="MFC6441555.1"/>
    </source>
</evidence>
<evidence type="ECO:0000313" key="3">
    <source>
        <dbReference type="Proteomes" id="UP001596364"/>
    </source>
</evidence>
<proteinExistence type="predicted"/>
<dbReference type="SUPFAM" id="SSF52980">
    <property type="entry name" value="Restriction endonuclease-like"/>
    <property type="match status" value="1"/>
</dbReference>
<name>A0ABW1XNM5_9ALTE</name>
<dbReference type="EMBL" id="JBHSUS010000001">
    <property type="protein sequence ID" value="MFC6441555.1"/>
    <property type="molecule type" value="Genomic_DNA"/>
</dbReference>
<dbReference type="GO" id="GO:0004519">
    <property type="term" value="F:endonuclease activity"/>
    <property type="evidence" value="ECO:0007669"/>
    <property type="project" value="UniProtKB-KW"/>
</dbReference>
<protein>
    <submittedName>
        <fullName evidence="2">TnsA endonuclease N-terminal domain-containing protein</fullName>
    </submittedName>
</protein>
<keyword evidence="3" id="KW-1185">Reference proteome</keyword>
<comment type="caution">
    <text evidence="2">The sequence shown here is derived from an EMBL/GenBank/DDBJ whole genome shotgun (WGS) entry which is preliminary data.</text>
</comment>
<dbReference type="InterPro" id="IPR011335">
    <property type="entry name" value="Restrct_endonuc-II-like"/>
</dbReference>
<gene>
    <name evidence="2" type="ORF">ACFP85_15485</name>
</gene>
<feature type="domain" description="TnsA endonuclease N-terminal" evidence="1">
    <location>
        <begin position="75"/>
        <end position="171"/>
    </location>
</feature>
<reference evidence="3" key="1">
    <citation type="journal article" date="2019" name="Int. J. Syst. Evol. Microbiol.">
        <title>The Global Catalogue of Microorganisms (GCM) 10K type strain sequencing project: providing services to taxonomists for standard genome sequencing and annotation.</title>
        <authorList>
            <consortium name="The Broad Institute Genomics Platform"/>
            <consortium name="The Broad Institute Genome Sequencing Center for Infectious Disease"/>
            <person name="Wu L."/>
            <person name="Ma J."/>
        </authorList>
    </citation>
    <scope>NUCLEOTIDE SEQUENCE [LARGE SCALE GENOMIC DNA]</scope>
    <source>
        <strain evidence="3">CGMCC 1.16031</strain>
    </source>
</reference>
<keyword evidence="2" id="KW-0540">Nuclease</keyword>
<dbReference type="Gene3D" id="3.40.1350.10">
    <property type="match status" value="1"/>
</dbReference>
<dbReference type="RefSeq" id="WP_131257689.1">
    <property type="nucleotide sequence ID" value="NZ_JBHSUS010000001.1"/>
</dbReference>
<organism evidence="2 3">
    <name type="scientific">Pseudobowmanella zhangzhouensis</name>
    <dbReference type="NCBI Taxonomy" id="1537679"/>
    <lineage>
        <taxon>Bacteria</taxon>
        <taxon>Pseudomonadati</taxon>
        <taxon>Pseudomonadota</taxon>
        <taxon>Gammaproteobacteria</taxon>
        <taxon>Alteromonadales</taxon>
        <taxon>Alteromonadaceae</taxon>
    </lineage>
</organism>
<dbReference type="Proteomes" id="UP001596364">
    <property type="component" value="Unassembled WGS sequence"/>
</dbReference>
<dbReference type="InterPro" id="IPR011856">
    <property type="entry name" value="tRNA_endonuc-like_dom_sf"/>
</dbReference>
<dbReference type="InterPro" id="IPR014833">
    <property type="entry name" value="TnsA_N"/>
</dbReference>